<dbReference type="GO" id="GO:0016620">
    <property type="term" value="F:oxidoreductase activity, acting on the aldehyde or oxo group of donors, NAD or NADP as acceptor"/>
    <property type="evidence" value="ECO:0007669"/>
    <property type="project" value="InterPro"/>
</dbReference>
<dbReference type="EMBL" id="CP045908">
    <property type="protein sequence ID" value="QQP32975.1"/>
    <property type="molecule type" value="Genomic_DNA"/>
</dbReference>
<evidence type="ECO:0000256" key="2">
    <source>
        <dbReference type="ARBA" id="ARBA00023027"/>
    </source>
</evidence>
<evidence type="ECO:0000313" key="5">
    <source>
        <dbReference type="Proteomes" id="UP000595437"/>
    </source>
</evidence>
<dbReference type="Proteomes" id="UP000595437">
    <property type="component" value="Chromosome 19"/>
</dbReference>
<sequence>HQFFIFFRKIRSQDKEVTNVFMGPLVSAEHLEKVRHYVDLAVKEGATIECFSGGYFLQPTIITGLQDSSPVNREEIFGPVVVMSPFSSMEEVVQRANDVDYGLCAVVFTKDINLAHRTAGALEVGTVWVNSWLVRDLTMPFGGMKKSGLGREGLLHSMETFTEEKTHCIQLSH</sequence>
<feature type="domain" description="Aldehyde dehydrogenase" evidence="3">
    <location>
        <begin position="8"/>
        <end position="166"/>
    </location>
</feature>
<dbReference type="Gene3D" id="3.40.309.10">
    <property type="entry name" value="Aldehyde Dehydrogenase, Chain A, domain 2"/>
    <property type="match status" value="1"/>
</dbReference>
<dbReference type="InterPro" id="IPR016161">
    <property type="entry name" value="Ald_DH/histidinol_DH"/>
</dbReference>
<evidence type="ECO:0000313" key="4">
    <source>
        <dbReference type="EMBL" id="QQP32975.1"/>
    </source>
</evidence>
<comment type="similarity">
    <text evidence="1">Belongs to the aldehyde dehydrogenase family.</text>
</comment>
<dbReference type="Pfam" id="PF00171">
    <property type="entry name" value="Aldedh"/>
    <property type="match status" value="1"/>
</dbReference>
<dbReference type="InterPro" id="IPR016162">
    <property type="entry name" value="Ald_DH_N"/>
</dbReference>
<dbReference type="Gene3D" id="3.40.605.10">
    <property type="entry name" value="Aldehyde Dehydrogenase, Chain A, domain 1"/>
    <property type="match status" value="1"/>
</dbReference>
<reference evidence="5" key="1">
    <citation type="submission" date="2021-01" db="EMBL/GenBank/DDBJ databases">
        <title>Caligus Genome Assembly.</title>
        <authorList>
            <person name="Gallardo-Escarate C."/>
        </authorList>
    </citation>
    <scope>NUCLEOTIDE SEQUENCE [LARGE SCALE GENOMIC DNA]</scope>
</reference>
<feature type="non-terminal residue" evidence="4">
    <location>
        <position position="173"/>
    </location>
</feature>
<gene>
    <name evidence="4" type="ORF">FKW44_024181</name>
</gene>
<evidence type="ECO:0000259" key="3">
    <source>
        <dbReference type="Pfam" id="PF00171"/>
    </source>
</evidence>
<dbReference type="SUPFAM" id="SSF53720">
    <property type="entry name" value="ALDH-like"/>
    <property type="match status" value="1"/>
</dbReference>
<dbReference type="InterPro" id="IPR016163">
    <property type="entry name" value="Ald_DH_C"/>
</dbReference>
<dbReference type="AlphaFoldDB" id="A0A7T8JT84"/>
<organism evidence="4 5">
    <name type="scientific">Caligus rogercresseyi</name>
    <name type="common">Sea louse</name>
    <dbReference type="NCBI Taxonomy" id="217165"/>
    <lineage>
        <taxon>Eukaryota</taxon>
        <taxon>Metazoa</taxon>
        <taxon>Ecdysozoa</taxon>
        <taxon>Arthropoda</taxon>
        <taxon>Crustacea</taxon>
        <taxon>Multicrustacea</taxon>
        <taxon>Hexanauplia</taxon>
        <taxon>Copepoda</taxon>
        <taxon>Siphonostomatoida</taxon>
        <taxon>Caligidae</taxon>
        <taxon>Caligus</taxon>
    </lineage>
</organism>
<dbReference type="OrthoDB" id="310895at2759"/>
<dbReference type="PANTHER" id="PTHR43720:SF2">
    <property type="entry name" value="2-AMINOMUCONIC SEMIALDEHYDE DEHYDROGENASE"/>
    <property type="match status" value="1"/>
</dbReference>
<keyword evidence="2" id="KW-0520">NAD</keyword>
<proteinExistence type="inferred from homology"/>
<evidence type="ECO:0000256" key="1">
    <source>
        <dbReference type="ARBA" id="ARBA00009986"/>
    </source>
</evidence>
<dbReference type="InterPro" id="IPR015590">
    <property type="entry name" value="Aldehyde_DH_dom"/>
</dbReference>
<keyword evidence="5" id="KW-1185">Reference proteome</keyword>
<name>A0A7T8JT84_CALRO</name>
<protein>
    <submittedName>
        <fullName evidence="4">Aldehyde dehydrogenase family 8 member A1like</fullName>
    </submittedName>
</protein>
<accession>A0A7T8JT84</accession>
<dbReference type="PANTHER" id="PTHR43720">
    <property type="entry name" value="2-AMINOMUCONIC SEMIALDEHYDE DEHYDROGENASE"/>
    <property type="match status" value="1"/>
</dbReference>